<dbReference type="RefSeq" id="WP_119911538.1">
    <property type="nucleotide sequence ID" value="NZ_QZCH01000020.1"/>
</dbReference>
<dbReference type="PROSITE" id="PS50887">
    <property type="entry name" value="GGDEF"/>
    <property type="match status" value="1"/>
</dbReference>
<keyword evidence="6" id="KW-1185">Reference proteome</keyword>
<dbReference type="Pfam" id="PF11849">
    <property type="entry name" value="DUF3369"/>
    <property type="match status" value="1"/>
</dbReference>
<evidence type="ECO:0000259" key="3">
    <source>
        <dbReference type="PROSITE" id="PS50883"/>
    </source>
</evidence>
<dbReference type="CDD" id="cd01948">
    <property type="entry name" value="EAL"/>
    <property type="match status" value="1"/>
</dbReference>
<dbReference type="InterPro" id="IPR001789">
    <property type="entry name" value="Sig_transdc_resp-reg_receiver"/>
</dbReference>
<dbReference type="GO" id="GO:0000160">
    <property type="term" value="P:phosphorelay signal transduction system"/>
    <property type="evidence" value="ECO:0007669"/>
    <property type="project" value="InterPro"/>
</dbReference>
<dbReference type="NCBIfam" id="TIGR00254">
    <property type="entry name" value="GGDEF"/>
    <property type="match status" value="1"/>
</dbReference>
<dbReference type="InterPro" id="IPR001633">
    <property type="entry name" value="EAL_dom"/>
</dbReference>
<feature type="domain" description="Response regulatory" evidence="2">
    <location>
        <begin position="29"/>
        <end position="153"/>
    </location>
</feature>
<dbReference type="Proteomes" id="UP000283255">
    <property type="component" value="Unassembled WGS sequence"/>
</dbReference>
<dbReference type="InterPro" id="IPR000160">
    <property type="entry name" value="GGDEF_dom"/>
</dbReference>
<dbReference type="EMBL" id="QZCH01000020">
    <property type="protein sequence ID" value="RJG42186.1"/>
    <property type="molecule type" value="Genomic_DNA"/>
</dbReference>
<feature type="modified residue" description="4-aspartylphosphate" evidence="1">
    <location>
        <position position="84"/>
    </location>
</feature>
<dbReference type="Pfam" id="PF00990">
    <property type="entry name" value="GGDEF"/>
    <property type="match status" value="1"/>
</dbReference>
<accession>A0A418YCG8</accession>
<evidence type="ECO:0000259" key="2">
    <source>
        <dbReference type="PROSITE" id="PS50110"/>
    </source>
</evidence>
<dbReference type="InterPro" id="IPR043128">
    <property type="entry name" value="Rev_trsase/Diguanyl_cyclase"/>
</dbReference>
<feature type="domain" description="GGDEF" evidence="4">
    <location>
        <begin position="356"/>
        <end position="485"/>
    </location>
</feature>
<dbReference type="SUPFAM" id="SSF141868">
    <property type="entry name" value="EAL domain-like"/>
    <property type="match status" value="1"/>
</dbReference>
<dbReference type="InterPro" id="IPR029787">
    <property type="entry name" value="Nucleotide_cyclase"/>
</dbReference>
<dbReference type="PROSITE" id="PS50883">
    <property type="entry name" value="EAL"/>
    <property type="match status" value="1"/>
</dbReference>
<organism evidence="5 6">
    <name type="scientific">Motilimonas pumila</name>
    <dbReference type="NCBI Taxonomy" id="2303987"/>
    <lineage>
        <taxon>Bacteria</taxon>
        <taxon>Pseudomonadati</taxon>
        <taxon>Pseudomonadota</taxon>
        <taxon>Gammaproteobacteria</taxon>
        <taxon>Alteromonadales</taxon>
        <taxon>Alteromonadales genera incertae sedis</taxon>
        <taxon>Motilimonas</taxon>
    </lineage>
</organism>
<evidence type="ECO:0000259" key="4">
    <source>
        <dbReference type="PROSITE" id="PS50887"/>
    </source>
</evidence>
<evidence type="ECO:0000313" key="5">
    <source>
        <dbReference type="EMBL" id="RJG42186.1"/>
    </source>
</evidence>
<dbReference type="InterPro" id="IPR011006">
    <property type="entry name" value="CheY-like_superfamily"/>
</dbReference>
<feature type="domain" description="EAL" evidence="3">
    <location>
        <begin position="494"/>
        <end position="743"/>
    </location>
</feature>
<proteinExistence type="predicted"/>
<dbReference type="Pfam" id="PF00563">
    <property type="entry name" value="EAL"/>
    <property type="match status" value="1"/>
</dbReference>
<gene>
    <name evidence="5" type="ORF">D1Z90_14685</name>
</gene>
<evidence type="ECO:0000256" key="1">
    <source>
        <dbReference type="PROSITE-ProRule" id="PRU00169"/>
    </source>
</evidence>
<dbReference type="CDD" id="cd01949">
    <property type="entry name" value="GGDEF"/>
    <property type="match status" value="1"/>
</dbReference>
<dbReference type="OrthoDB" id="9813903at2"/>
<dbReference type="Gene3D" id="3.30.70.270">
    <property type="match status" value="1"/>
</dbReference>
<dbReference type="InterPro" id="IPR050706">
    <property type="entry name" value="Cyclic-di-GMP_PDE-like"/>
</dbReference>
<dbReference type="PANTHER" id="PTHR33121:SF70">
    <property type="entry name" value="SIGNALING PROTEIN YKOW"/>
    <property type="match status" value="1"/>
</dbReference>
<dbReference type="InterPro" id="IPR035919">
    <property type="entry name" value="EAL_sf"/>
</dbReference>
<name>A0A418YCG8_9GAMM</name>
<reference evidence="5 6" key="2">
    <citation type="submission" date="2019-01" db="EMBL/GenBank/DDBJ databases">
        <title>Motilimonas pumilus sp. nov., isolated from the gut of sea cucumber (Apostichopus japonicus).</title>
        <authorList>
            <person name="Wang F.-Q."/>
            <person name="Ren L.-H."/>
            <person name="Lin Y.-W."/>
            <person name="Sun G.-H."/>
            <person name="Du Z.-J."/>
            <person name="Zhao J.-X."/>
            <person name="Liu X.-J."/>
            <person name="Liu L.-J."/>
        </authorList>
    </citation>
    <scope>NUCLEOTIDE SEQUENCE [LARGE SCALE GENOMIC DNA]</scope>
    <source>
        <strain evidence="5 6">PLHSC7-2</strain>
    </source>
</reference>
<comment type="caution">
    <text evidence="5">The sequence shown here is derived from an EMBL/GenBank/DDBJ whole genome shotgun (WGS) entry which is preliminary data.</text>
</comment>
<dbReference type="SMART" id="SM00052">
    <property type="entry name" value="EAL"/>
    <property type="match status" value="1"/>
</dbReference>
<dbReference type="Gene3D" id="3.20.20.450">
    <property type="entry name" value="EAL domain"/>
    <property type="match status" value="1"/>
</dbReference>
<dbReference type="SUPFAM" id="SSF52172">
    <property type="entry name" value="CheY-like"/>
    <property type="match status" value="1"/>
</dbReference>
<dbReference type="Gene3D" id="3.40.50.2300">
    <property type="match status" value="1"/>
</dbReference>
<evidence type="ECO:0000313" key="6">
    <source>
        <dbReference type="Proteomes" id="UP000283255"/>
    </source>
</evidence>
<keyword evidence="1" id="KW-0597">Phosphoprotein</keyword>
<dbReference type="PANTHER" id="PTHR33121">
    <property type="entry name" value="CYCLIC DI-GMP PHOSPHODIESTERASE PDEF"/>
    <property type="match status" value="1"/>
</dbReference>
<dbReference type="GO" id="GO:0071111">
    <property type="term" value="F:cyclic-guanylate-specific phosphodiesterase activity"/>
    <property type="evidence" value="ECO:0007669"/>
    <property type="project" value="InterPro"/>
</dbReference>
<reference evidence="5 6" key="1">
    <citation type="submission" date="2018-09" db="EMBL/GenBank/DDBJ databases">
        <authorList>
            <person name="Wang F."/>
        </authorList>
    </citation>
    <scope>NUCLEOTIDE SEQUENCE [LARGE SCALE GENOMIC DNA]</scope>
    <source>
        <strain evidence="5 6">PLHSC7-2</strain>
    </source>
</reference>
<dbReference type="PROSITE" id="PS50110">
    <property type="entry name" value="RESPONSE_REGULATORY"/>
    <property type="match status" value="1"/>
</dbReference>
<dbReference type="AlphaFoldDB" id="A0A418YCG8"/>
<dbReference type="SMART" id="SM00267">
    <property type="entry name" value="GGDEF"/>
    <property type="match status" value="1"/>
</dbReference>
<sequence>MSDLLINIVDDSAEKAIKDEQREDLSSWKVAIIDDEDAVHQVTKLALADVIINDKKLEFISAYSGEEGFKLLQQHPDCAVVLLDVVMEEADSGLKLADRIRTDLQQNNLQIILRTGQPGYAPEEDVISRYEINDYKTKSELTHNKLYTSIATAIRSYVHLCSLEESKEGLRHVIRASANLMKERSVHEFANGVLKQINAMFNLRAQGIFCVSQRPQKGPEELASDQQNAFQIVATSPQYNTIHGKTLQDIDRSLETELVESALQQKQHIFGSEYSALYLSTPSQWEGVIVTKGNLDPDVIDQEILKVFCVNISLGLENAKFFSHLNEAAYTDNLTGLYSRTGLMEHAQQRYPSCEEKLTLFIVDIDYFHEIIDSLGYDFGSEVLKKMAFQLRQSFASEAIIARLHTDVFAIALPDSKFDIKAISKICSKPLIVEGNSIRLGVTLGEAHENAGQYKLNADELLRHAEIALKVAKEEHRGAGKCFEPQFEQDKRSRLDMLADFRNGLAHHELFLVLQPKVAVHHQRIIGYEALIRWQHPQKGLIPPVAFIPIVEHSGLYFELDLYVFKQALMLLTNHPEIDLPVSINISANSLHHHDFISELKTLMAQYDVDIARIEIEITENALIRSDMAILHLRALKELGFVLCLDDFGAGYSSLAYLAKLPLDVIKIDRSFVSSIDHSDSALAILKGMLQICQQLNKRIVVEGVETVEQLDLIKSLGVEVVQGFYFYKPMHLEQILSLHKNR</sequence>
<dbReference type="SUPFAM" id="SSF55073">
    <property type="entry name" value="Nucleotide cyclase"/>
    <property type="match status" value="1"/>
</dbReference>
<dbReference type="InterPro" id="IPR021800">
    <property type="entry name" value="DUF3369"/>
</dbReference>
<dbReference type="SMART" id="SM00448">
    <property type="entry name" value="REC"/>
    <property type="match status" value="1"/>
</dbReference>
<protein>
    <submittedName>
        <fullName evidence="5">EAL domain-containing protein</fullName>
    </submittedName>
</protein>